<feature type="transmembrane region" description="Helical" evidence="2">
    <location>
        <begin position="462"/>
        <end position="481"/>
    </location>
</feature>
<evidence type="ECO:0000256" key="2">
    <source>
        <dbReference type="SAM" id="Phobius"/>
    </source>
</evidence>
<keyword evidence="2" id="KW-1133">Transmembrane helix</keyword>
<evidence type="ECO:0000313" key="6">
    <source>
        <dbReference type="EMBL" id="QUS35710.1"/>
    </source>
</evidence>
<name>A0A8J8SKC1_9RHOB</name>
<feature type="compositionally biased region" description="Gly residues" evidence="1">
    <location>
        <begin position="593"/>
        <end position="614"/>
    </location>
</feature>
<evidence type="ECO:0000313" key="7">
    <source>
        <dbReference type="Proteomes" id="UP000679284"/>
    </source>
</evidence>
<keyword evidence="7" id="KW-1185">Reference proteome</keyword>
<feature type="signal peptide" evidence="3">
    <location>
        <begin position="1"/>
        <end position="23"/>
    </location>
</feature>
<protein>
    <submittedName>
        <fullName evidence="6">DUF2207 domain-containing protein</fullName>
    </submittedName>
</protein>
<dbReference type="Proteomes" id="UP000679284">
    <property type="component" value="Chromosome"/>
</dbReference>
<dbReference type="InterPro" id="IPR018702">
    <property type="entry name" value="DUF2207"/>
</dbReference>
<gene>
    <name evidence="6" type="ORF">GR316_05160</name>
</gene>
<feature type="domain" description="DUF2207" evidence="4">
    <location>
        <begin position="26"/>
        <end position="210"/>
    </location>
</feature>
<keyword evidence="3" id="KW-0732">Signal</keyword>
<evidence type="ECO:0000259" key="4">
    <source>
        <dbReference type="Pfam" id="PF09972"/>
    </source>
</evidence>
<accession>A0A8J8SKC1</accession>
<organism evidence="6 7">
    <name type="scientific">Falsirhodobacter algicola</name>
    <dbReference type="NCBI Taxonomy" id="2692330"/>
    <lineage>
        <taxon>Bacteria</taxon>
        <taxon>Pseudomonadati</taxon>
        <taxon>Pseudomonadota</taxon>
        <taxon>Alphaproteobacteria</taxon>
        <taxon>Rhodobacterales</taxon>
        <taxon>Paracoccaceae</taxon>
        <taxon>Falsirhodobacter</taxon>
    </lineage>
</organism>
<evidence type="ECO:0000256" key="1">
    <source>
        <dbReference type="SAM" id="MobiDB-lite"/>
    </source>
</evidence>
<keyword evidence="2" id="KW-0472">Membrane</keyword>
<feature type="transmembrane region" description="Helical" evidence="2">
    <location>
        <begin position="380"/>
        <end position="401"/>
    </location>
</feature>
<evidence type="ECO:0000256" key="3">
    <source>
        <dbReference type="SAM" id="SignalP"/>
    </source>
</evidence>
<feature type="chain" id="PRO_5035317177" evidence="3">
    <location>
        <begin position="24"/>
        <end position="614"/>
    </location>
</feature>
<dbReference type="RefSeq" id="WP_211784959.1">
    <property type="nucleotide sequence ID" value="NZ_CP047289.1"/>
</dbReference>
<evidence type="ECO:0000259" key="5">
    <source>
        <dbReference type="Pfam" id="PF20990"/>
    </source>
</evidence>
<feature type="transmembrane region" description="Helical" evidence="2">
    <location>
        <begin position="238"/>
        <end position="255"/>
    </location>
</feature>
<dbReference type="Pfam" id="PF09972">
    <property type="entry name" value="DUF2207"/>
    <property type="match status" value="1"/>
</dbReference>
<dbReference type="Pfam" id="PF20990">
    <property type="entry name" value="DUF2207_C"/>
    <property type="match status" value="1"/>
</dbReference>
<feature type="domain" description="Predicted membrane protein YciQ-like C-terminal" evidence="5">
    <location>
        <begin position="273"/>
        <end position="535"/>
    </location>
</feature>
<feature type="transmembrane region" description="Helical" evidence="2">
    <location>
        <begin position="432"/>
        <end position="450"/>
    </location>
</feature>
<reference evidence="6" key="1">
    <citation type="submission" date="2020-01" db="EMBL/GenBank/DDBJ databases">
        <authorList>
            <person name="Yang Y."/>
            <person name="Kwon Y.M."/>
        </authorList>
    </citation>
    <scope>NUCLEOTIDE SEQUENCE</scope>
    <source>
        <strain evidence="6">PG104</strain>
    </source>
</reference>
<dbReference type="AlphaFoldDB" id="A0A8J8SKC1"/>
<sequence>MPFLLRMLFALCLTLLPAAPIHADERIRSFVSEITIDPTGGLRITETLDVQAEGDRIRHGIFRELPLTENGIHWGGFDLVDATMDGAPVDTRIQRRDGAIRIYLGDQDTLVTPGVHRFRLRYDVDRQVRFFADYDELYWNITGNAWEFRIDTATARIHLPEGAVATDVETFTGPVGSRAQNAVERRDDGGRTVIVTAEGALDWNEGMTTAIAFPTGIVARPTLLDRMLFALRDRPADVTALLGTLMLGAALWLIWRWKGKDAPLGHIRERSTPPEGVSPALAQYIRADGITGNAAMVAAAVDLGVKGFATIAQHDTAWSIARTGKADDGTLPVGEAAILTHLDGLKRPLMISPTNGKAVRALLEEFRTAMRKEHGARFHIPNVGWTLLGAAGSYGLAFAIIGQAFAGQPWLIFFLPMLPLGVLLFERSPRALAVTTGIALSISCLMWLIFGLRAHALDPIPAAGLIALPVMFGIFAARIGLTTSAGRTLKKEIEGFRRHLSAAQSKGRSRDGARQRFEAFLPYAIALGVEEEFAKDYELALSRATTKASSPTRIWMPAWFQGNPVDGSLGSISAACQAMTTGVNTCTSSSSGLSGGSGGGFSGGGGGGGGGGGW</sequence>
<proteinExistence type="predicted"/>
<dbReference type="KEGG" id="fap:GR316_05160"/>
<keyword evidence="2" id="KW-0812">Transmembrane</keyword>
<dbReference type="EMBL" id="CP047289">
    <property type="protein sequence ID" value="QUS35710.1"/>
    <property type="molecule type" value="Genomic_DNA"/>
</dbReference>
<feature type="transmembrane region" description="Helical" evidence="2">
    <location>
        <begin position="407"/>
        <end position="425"/>
    </location>
</feature>
<feature type="region of interest" description="Disordered" evidence="1">
    <location>
        <begin position="587"/>
        <end position="614"/>
    </location>
</feature>
<dbReference type="InterPro" id="IPR048389">
    <property type="entry name" value="YciQ-like_C"/>
</dbReference>